<accession>B0DUF4</accession>
<sequence>MPTARKTYADPDTRNQAGRTSSNKENAVKVVGCHTGEGSPRKEKKREERKKKKARKEAKEAGEPRASDDELEELPDAMFTSRTVVSKPAELAARASRIPPTPILPSATVSRGRSTQRQVPPSHFQSPSHSRTPSCSQSRSHLGAPSALRLGSYSRSCSCSHPPSHSHSHSFSRTTTSAVGLRSGSPQSGEKHARPLEDDGEEEEEEEHDCHPPPPVVHAQKLNNDNSRPKAADYDSISQDTILAAASYYRVLLFTENTFPDSATKVQFLRRAWKHANDDSGMEHLLLDADVAKIVKACGSQARGKAKSKTQALFEVLYRFDSGCGKSAIKKNRDKAERLKHEKGFVYKELEDLNDPESHRKGMYQHPIIQKAVNCMWFKNRRDEGILFETLFEGMPLPAIALLLTAIEANIDEWLTRIRVAASFFADEYRKVYASHLNSLMSFADYSCDQGIVKRLRWRWYNYGHQHAGAPSTSLKDIPAIPVSVFAAAVLEYEESSETDDDGDMLID</sequence>
<gene>
    <name evidence="3" type="ORF">LACBIDRAFT_332970</name>
</gene>
<reference evidence="3 4" key="1">
    <citation type="journal article" date="2008" name="Nature">
        <title>The genome of Laccaria bicolor provides insights into mycorrhizal symbiosis.</title>
        <authorList>
            <person name="Martin F."/>
            <person name="Aerts A."/>
            <person name="Ahren D."/>
            <person name="Brun A."/>
            <person name="Danchin E.G.J."/>
            <person name="Duchaussoy F."/>
            <person name="Gibon J."/>
            <person name="Kohler A."/>
            <person name="Lindquist E."/>
            <person name="Pereda V."/>
            <person name="Salamov A."/>
            <person name="Shapiro H.J."/>
            <person name="Wuyts J."/>
            <person name="Blaudez D."/>
            <person name="Buee M."/>
            <person name="Brokstein P."/>
            <person name="Canbaeck B."/>
            <person name="Cohen D."/>
            <person name="Courty P.E."/>
            <person name="Coutinho P.M."/>
            <person name="Delaruelle C."/>
            <person name="Detter J.C."/>
            <person name="Deveau A."/>
            <person name="DiFazio S."/>
            <person name="Duplessis S."/>
            <person name="Fraissinet-Tachet L."/>
            <person name="Lucic E."/>
            <person name="Frey-Klett P."/>
            <person name="Fourrey C."/>
            <person name="Feussner I."/>
            <person name="Gay G."/>
            <person name="Grimwood J."/>
            <person name="Hoegger P.J."/>
            <person name="Jain P."/>
            <person name="Kilaru S."/>
            <person name="Labbe J."/>
            <person name="Lin Y.C."/>
            <person name="Legue V."/>
            <person name="Le Tacon F."/>
            <person name="Marmeisse R."/>
            <person name="Melayah D."/>
            <person name="Montanini B."/>
            <person name="Muratet M."/>
            <person name="Nehls U."/>
            <person name="Niculita-Hirzel H."/>
            <person name="Oudot-Le Secq M.P."/>
            <person name="Peter M."/>
            <person name="Quesneville H."/>
            <person name="Rajashekar B."/>
            <person name="Reich M."/>
            <person name="Rouhier N."/>
            <person name="Schmutz J."/>
            <person name="Yin T."/>
            <person name="Chalot M."/>
            <person name="Henrissat B."/>
            <person name="Kuees U."/>
            <person name="Lucas S."/>
            <person name="Van de Peer Y."/>
            <person name="Podila G.K."/>
            <person name="Polle A."/>
            <person name="Pukkila P.J."/>
            <person name="Richardson P.M."/>
            <person name="Rouze P."/>
            <person name="Sanders I.R."/>
            <person name="Stajich J.E."/>
            <person name="Tunlid A."/>
            <person name="Tuskan G."/>
            <person name="Grigoriev I.V."/>
        </authorList>
    </citation>
    <scope>NUCLEOTIDE SEQUENCE [LARGE SCALE GENOMIC DNA]</scope>
    <source>
        <strain evidence="4">S238N-H82 / ATCC MYA-4686</strain>
    </source>
</reference>
<evidence type="ECO:0000313" key="3">
    <source>
        <dbReference type="EMBL" id="EDR01732.1"/>
    </source>
</evidence>
<dbReference type="RefSeq" id="XP_001887545.1">
    <property type="nucleotide sequence ID" value="XM_001887510.1"/>
</dbReference>
<dbReference type="GeneID" id="6083199"/>
<evidence type="ECO:0000313" key="4">
    <source>
        <dbReference type="Proteomes" id="UP000001194"/>
    </source>
</evidence>
<keyword evidence="4" id="KW-1185">Reference proteome</keyword>
<dbReference type="OrthoDB" id="3257342at2759"/>
<dbReference type="AlphaFoldDB" id="B0DUF4"/>
<feature type="compositionally biased region" description="Acidic residues" evidence="1">
    <location>
        <begin position="198"/>
        <end position="207"/>
    </location>
</feature>
<proteinExistence type="predicted"/>
<name>B0DUF4_LACBS</name>
<dbReference type="KEGG" id="lbc:LACBIDRAFT_332970"/>
<feature type="domain" description="DUF6532" evidence="2">
    <location>
        <begin position="245"/>
        <end position="442"/>
    </location>
</feature>
<feature type="region of interest" description="Disordered" evidence="1">
    <location>
        <begin position="1"/>
        <end position="233"/>
    </location>
</feature>
<feature type="compositionally biased region" description="Polar residues" evidence="1">
    <location>
        <begin position="107"/>
        <end position="140"/>
    </location>
</feature>
<protein>
    <submittedName>
        <fullName evidence="3">Predicted protein</fullName>
    </submittedName>
</protein>
<feature type="compositionally biased region" description="Low complexity" evidence="1">
    <location>
        <begin position="152"/>
        <end position="163"/>
    </location>
</feature>
<feature type="compositionally biased region" description="Basic residues" evidence="1">
    <location>
        <begin position="42"/>
        <end position="56"/>
    </location>
</feature>
<feature type="compositionally biased region" description="Basic and acidic residues" evidence="1">
    <location>
        <begin position="57"/>
        <end position="68"/>
    </location>
</feature>
<dbReference type="InterPro" id="IPR045341">
    <property type="entry name" value="DUF6532"/>
</dbReference>
<dbReference type="HOGENOM" id="CLU_041309_0_0_1"/>
<dbReference type="Proteomes" id="UP000001194">
    <property type="component" value="Unassembled WGS sequence"/>
</dbReference>
<dbReference type="Pfam" id="PF20149">
    <property type="entry name" value="DUF6532"/>
    <property type="match status" value="1"/>
</dbReference>
<evidence type="ECO:0000256" key="1">
    <source>
        <dbReference type="SAM" id="MobiDB-lite"/>
    </source>
</evidence>
<feature type="compositionally biased region" description="Polar residues" evidence="1">
    <location>
        <begin position="14"/>
        <end position="25"/>
    </location>
</feature>
<dbReference type="InParanoid" id="B0DUF4"/>
<organism evidence="4">
    <name type="scientific">Laccaria bicolor (strain S238N-H82 / ATCC MYA-4686)</name>
    <name type="common">Bicoloured deceiver</name>
    <name type="synonym">Laccaria laccata var. bicolor</name>
    <dbReference type="NCBI Taxonomy" id="486041"/>
    <lineage>
        <taxon>Eukaryota</taxon>
        <taxon>Fungi</taxon>
        <taxon>Dikarya</taxon>
        <taxon>Basidiomycota</taxon>
        <taxon>Agaricomycotina</taxon>
        <taxon>Agaricomycetes</taxon>
        <taxon>Agaricomycetidae</taxon>
        <taxon>Agaricales</taxon>
        <taxon>Agaricineae</taxon>
        <taxon>Hydnangiaceae</taxon>
        <taxon>Laccaria</taxon>
    </lineage>
</organism>
<dbReference type="STRING" id="486041.B0DUF4"/>
<evidence type="ECO:0000259" key="2">
    <source>
        <dbReference type="Pfam" id="PF20149"/>
    </source>
</evidence>
<dbReference type="EMBL" id="DS547136">
    <property type="protein sequence ID" value="EDR01732.1"/>
    <property type="molecule type" value="Genomic_DNA"/>
</dbReference>